<dbReference type="EMBL" id="GBRH01234340">
    <property type="protein sequence ID" value="JAD63555.1"/>
    <property type="molecule type" value="Transcribed_RNA"/>
</dbReference>
<name>A0A0A9BQQ8_ARUDO</name>
<reference evidence="1" key="2">
    <citation type="journal article" date="2015" name="Data Brief">
        <title>Shoot transcriptome of the giant reed, Arundo donax.</title>
        <authorList>
            <person name="Barrero R.A."/>
            <person name="Guerrero F.D."/>
            <person name="Moolhuijzen P."/>
            <person name="Goolsby J.A."/>
            <person name="Tidwell J."/>
            <person name="Bellgard S.E."/>
            <person name="Bellgard M.I."/>
        </authorList>
    </citation>
    <scope>NUCLEOTIDE SEQUENCE</scope>
    <source>
        <tissue evidence="1">Shoot tissue taken approximately 20 cm above the soil surface</tissue>
    </source>
</reference>
<accession>A0A0A9BQQ8</accession>
<proteinExistence type="predicted"/>
<evidence type="ECO:0000313" key="1">
    <source>
        <dbReference type="EMBL" id="JAD63555.1"/>
    </source>
</evidence>
<organism evidence="1">
    <name type="scientific">Arundo donax</name>
    <name type="common">Giant reed</name>
    <name type="synonym">Donax arundinaceus</name>
    <dbReference type="NCBI Taxonomy" id="35708"/>
    <lineage>
        <taxon>Eukaryota</taxon>
        <taxon>Viridiplantae</taxon>
        <taxon>Streptophyta</taxon>
        <taxon>Embryophyta</taxon>
        <taxon>Tracheophyta</taxon>
        <taxon>Spermatophyta</taxon>
        <taxon>Magnoliopsida</taxon>
        <taxon>Liliopsida</taxon>
        <taxon>Poales</taxon>
        <taxon>Poaceae</taxon>
        <taxon>PACMAD clade</taxon>
        <taxon>Arundinoideae</taxon>
        <taxon>Arundineae</taxon>
        <taxon>Arundo</taxon>
    </lineage>
</organism>
<reference evidence="1" key="1">
    <citation type="submission" date="2014-09" db="EMBL/GenBank/DDBJ databases">
        <authorList>
            <person name="Magalhaes I.L.F."/>
            <person name="Oliveira U."/>
            <person name="Santos F.R."/>
            <person name="Vidigal T.H.D.A."/>
            <person name="Brescovit A.D."/>
            <person name="Santos A.J."/>
        </authorList>
    </citation>
    <scope>NUCLEOTIDE SEQUENCE</scope>
    <source>
        <tissue evidence="1">Shoot tissue taken approximately 20 cm above the soil surface</tissue>
    </source>
</reference>
<dbReference type="AlphaFoldDB" id="A0A0A9BQQ8"/>
<protein>
    <submittedName>
        <fullName evidence="1">Uncharacterized protein</fullName>
    </submittedName>
</protein>
<sequence>MFTRLNVVVNKINGLGVKNLVDGDVMRKILETL</sequence>